<dbReference type="PANTHER" id="PTHR37951:SF1">
    <property type="entry name" value="TYPE VI SECRETION SYSTEM COMPONENT TSSA1"/>
    <property type="match status" value="1"/>
</dbReference>
<dbReference type="STRING" id="1654360.EA58_17705"/>
<evidence type="ECO:0000259" key="2">
    <source>
        <dbReference type="Pfam" id="PF06812"/>
    </source>
</evidence>
<dbReference type="PANTHER" id="PTHR37951">
    <property type="entry name" value="CYTOPLASMIC PROTEIN-RELATED"/>
    <property type="match status" value="1"/>
</dbReference>
<dbReference type="Pfam" id="PF06812">
    <property type="entry name" value="ImpA_N"/>
    <property type="match status" value="1"/>
</dbReference>
<reference evidence="3 4" key="1">
    <citation type="submission" date="2014-04" db="EMBL/GenBank/DDBJ databases">
        <title>Draft genome sequence of Photobacterium halotolerans S2753: a solonamide, ngercheumicin and holomycin producer.</title>
        <authorList>
            <person name="Machado H.R."/>
            <person name="Gram L."/>
        </authorList>
    </citation>
    <scope>NUCLEOTIDE SEQUENCE [LARGE SCALE GENOMIC DNA]</scope>
    <source>
        <strain evidence="3 4">S2753</strain>
    </source>
</reference>
<organism evidence="3 4">
    <name type="scientific">Photobacterium galatheae</name>
    <dbReference type="NCBI Taxonomy" id="1654360"/>
    <lineage>
        <taxon>Bacteria</taxon>
        <taxon>Pseudomonadati</taxon>
        <taxon>Pseudomonadota</taxon>
        <taxon>Gammaproteobacteria</taxon>
        <taxon>Vibrionales</taxon>
        <taxon>Vibrionaceae</taxon>
        <taxon>Photobacterium</taxon>
    </lineage>
</organism>
<keyword evidence="4" id="KW-1185">Reference proteome</keyword>
<protein>
    <submittedName>
        <fullName evidence="3">Type VI secretion protein</fullName>
    </submittedName>
</protein>
<accession>A0A066RMJ2</accession>
<feature type="region of interest" description="Disordered" evidence="1">
    <location>
        <begin position="411"/>
        <end position="461"/>
    </location>
</feature>
<feature type="domain" description="ImpA N-terminal" evidence="2">
    <location>
        <begin position="13"/>
        <end position="135"/>
    </location>
</feature>
<dbReference type="AlphaFoldDB" id="A0A066RMJ2"/>
<gene>
    <name evidence="3" type="ORF">EA58_17705</name>
</gene>
<comment type="caution">
    <text evidence="3">The sequence shown here is derived from an EMBL/GenBank/DDBJ whole genome shotgun (WGS) entry which is preliminary data.</text>
</comment>
<sequence length="461" mass="50802">MPFSKLQIEQLSAPIASDAVCGRYLKLDKSAFRPLRNEFNVAQTALRKLSQNPDEDEIEALQKACLASWETLSATLLNQFQTTTRDIELIAWFITAQVLLDASLDSAANALEWLAGLTEQHWDQLNPVLPQENLKSQAPDQQAREQAEAKVKAFFQLIGDSEESSILYAPLLQQTLVGNMSFYDYLSAERRGELSQLKGQVAALVAQQRTEIQQRLDNTVRCVEQVERLSAAVQQQTQSAGATAVNFGFVKALFTRLEQALHQLSGMKPSQKAGTAPVVTTAGQPESTAEIQEVNDFAPSQAAPAYTLSGAPLSLSAGNLPQVALANNMNRDLAFHLLREISDYFRQSEPHSPVSFLLEKAIRWGYLPLPELLQEMMAEQGEDTLSKIFNAAGLNHLDQVQLPDVALPTAGVENTSVHEKTPPVTESTRIEKHVSQTSTADTQLQQKSESHEQPGSTALRW</sequence>
<dbReference type="OrthoDB" id="9771118at2"/>
<evidence type="ECO:0000256" key="1">
    <source>
        <dbReference type="SAM" id="MobiDB-lite"/>
    </source>
</evidence>
<dbReference type="Proteomes" id="UP000027192">
    <property type="component" value="Unassembled WGS sequence"/>
</dbReference>
<dbReference type="RefSeq" id="WP_036755490.1">
    <property type="nucleotide sequence ID" value="NZ_JAGSGC010000014.1"/>
</dbReference>
<evidence type="ECO:0000313" key="3">
    <source>
        <dbReference type="EMBL" id="KDM90331.1"/>
    </source>
</evidence>
<dbReference type="InterPro" id="IPR010657">
    <property type="entry name" value="ImpA_N"/>
</dbReference>
<name>A0A066RMJ2_9GAMM</name>
<proteinExistence type="predicted"/>
<evidence type="ECO:0000313" key="4">
    <source>
        <dbReference type="Proteomes" id="UP000027192"/>
    </source>
</evidence>
<dbReference type="EMBL" id="JMIB01000034">
    <property type="protein sequence ID" value="KDM90331.1"/>
    <property type="molecule type" value="Genomic_DNA"/>
</dbReference>
<feature type="compositionally biased region" description="Polar residues" evidence="1">
    <location>
        <begin position="435"/>
        <end position="447"/>
    </location>
</feature>
<dbReference type="InterPro" id="IPR017740">
    <property type="entry name" value="TssA-like"/>
</dbReference>